<accession>A0AAV5B263</accession>
<evidence type="ECO:0000256" key="1">
    <source>
        <dbReference type="SAM" id="Phobius"/>
    </source>
</evidence>
<protein>
    <submittedName>
        <fullName evidence="2">Uncharacterized protein</fullName>
    </submittedName>
</protein>
<keyword evidence="1" id="KW-0812">Transmembrane</keyword>
<dbReference type="AlphaFoldDB" id="A0AAV5B263"/>
<reference evidence="2" key="1">
    <citation type="journal article" date="2022" name="Int. J. Syst. Evol. Microbiol.">
        <title>Granulimonas faecalis gen. nov., sp. nov., and Leptogranulimonas caecicola gen. nov., sp. nov., novel lactate-producing Atopobiaceae bacteria isolated from mouse intestines, and an emended description of the family Atopobiaceae.</title>
        <authorList>
            <person name="Morinaga K."/>
            <person name="Kusada H."/>
            <person name="Sakamoto S."/>
            <person name="Murakami T."/>
            <person name="Toyoda A."/>
            <person name="Mori H."/>
            <person name="Meng X.Y."/>
            <person name="Takashino M."/>
            <person name="Murotomi K."/>
            <person name="Tamaki H."/>
        </authorList>
    </citation>
    <scope>NUCLEOTIDE SEQUENCE</scope>
    <source>
        <strain evidence="2">OPF53</strain>
    </source>
</reference>
<dbReference type="RefSeq" id="WP_265590480.1">
    <property type="nucleotide sequence ID" value="NZ_BQKC01000001.1"/>
</dbReference>
<gene>
    <name evidence="2" type="ORF">ATOP_02250</name>
</gene>
<keyword evidence="1" id="KW-1133">Transmembrane helix</keyword>
<dbReference type="EMBL" id="BQKC01000001">
    <property type="protein sequence ID" value="GJM54570.1"/>
    <property type="molecule type" value="Genomic_DNA"/>
</dbReference>
<dbReference type="Proteomes" id="UP001055025">
    <property type="component" value="Unassembled WGS sequence"/>
</dbReference>
<feature type="transmembrane region" description="Helical" evidence="1">
    <location>
        <begin position="82"/>
        <end position="103"/>
    </location>
</feature>
<comment type="caution">
    <text evidence="2">The sequence shown here is derived from an EMBL/GenBank/DDBJ whole genome shotgun (WGS) entry which is preliminary data.</text>
</comment>
<feature type="transmembrane region" description="Helical" evidence="1">
    <location>
        <begin position="45"/>
        <end position="62"/>
    </location>
</feature>
<name>A0AAV5B263_9ACTN</name>
<evidence type="ECO:0000313" key="2">
    <source>
        <dbReference type="EMBL" id="GJM54570.1"/>
    </source>
</evidence>
<keyword evidence="3" id="KW-1185">Reference proteome</keyword>
<evidence type="ECO:0000313" key="3">
    <source>
        <dbReference type="Proteomes" id="UP001055025"/>
    </source>
</evidence>
<sequence>MSFLAACIQPLVAYLLHLAHKHYADGGGGYTAANLVGLLCAEMLMQNVAGLAGIVLLLWRVWRPTAKERARWRKERPWGAKAAEVSGAIVVVVLAALCAFASWRINNG</sequence>
<organism evidence="2 3">
    <name type="scientific">Granulimonas faecalis</name>
    <dbReference type="NCBI Taxonomy" id="2894155"/>
    <lineage>
        <taxon>Bacteria</taxon>
        <taxon>Bacillati</taxon>
        <taxon>Actinomycetota</taxon>
        <taxon>Coriobacteriia</taxon>
        <taxon>Coriobacteriales</taxon>
        <taxon>Kribbibacteriaceae</taxon>
        <taxon>Granulimonas</taxon>
    </lineage>
</organism>
<proteinExistence type="predicted"/>
<keyword evidence="1" id="KW-0472">Membrane</keyword>